<dbReference type="Pfam" id="PF08463">
    <property type="entry name" value="EcoEI_R_C"/>
    <property type="match status" value="1"/>
</dbReference>
<keyword evidence="2" id="KW-0547">Nucleotide-binding</keyword>
<dbReference type="Pfam" id="PF00271">
    <property type="entry name" value="Helicase_C"/>
    <property type="match status" value="1"/>
</dbReference>
<reference evidence="2 3" key="1">
    <citation type="submission" date="2020-08" db="EMBL/GenBank/DDBJ databases">
        <authorList>
            <person name="Liu C."/>
            <person name="Sun Q."/>
        </authorList>
    </citation>
    <scope>NUCLEOTIDE SEQUENCE [LARGE SCALE GENOMIC DNA]</scope>
    <source>
        <strain evidence="2 3">NSJ-45</strain>
    </source>
</reference>
<dbReference type="GO" id="GO:0004386">
    <property type="term" value="F:helicase activity"/>
    <property type="evidence" value="ECO:0007669"/>
    <property type="project" value="UniProtKB-KW"/>
</dbReference>
<keyword evidence="2" id="KW-0347">Helicase</keyword>
<keyword evidence="3" id="KW-1185">Reference proteome</keyword>
<dbReference type="InterPro" id="IPR027417">
    <property type="entry name" value="P-loop_NTPase"/>
</dbReference>
<dbReference type="CDD" id="cd18799">
    <property type="entry name" value="SF2_C_EcoAI-like"/>
    <property type="match status" value="1"/>
</dbReference>
<dbReference type="InterPro" id="IPR001650">
    <property type="entry name" value="Helicase_C-like"/>
</dbReference>
<dbReference type="Proteomes" id="UP000611796">
    <property type="component" value="Unassembled WGS sequence"/>
</dbReference>
<dbReference type="Pfam" id="PF04851">
    <property type="entry name" value="ResIII"/>
    <property type="match status" value="1"/>
</dbReference>
<evidence type="ECO:0000313" key="2">
    <source>
        <dbReference type="EMBL" id="MBC6002665.1"/>
    </source>
</evidence>
<evidence type="ECO:0000259" key="1">
    <source>
        <dbReference type="PROSITE" id="PS51192"/>
    </source>
</evidence>
<dbReference type="SUPFAM" id="SSF52540">
    <property type="entry name" value="P-loop containing nucleoside triphosphate hydrolases"/>
    <property type="match status" value="1"/>
</dbReference>
<comment type="caution">
    <text evidence="2">The sequence shown here is derived from an EMBL/GenBank/DDBJ whole genome shotgun (WGS) entry which is preliminary data.</text>
</comment>
<proteinExistence type="predicted"/>
<accession>A0ABR7K0P4</accession>
<dbReference type="Gene3D" id="3.90.1570.30">
    <property type="match status" value="1"/>
</dbReference>
<dbReference type="InterPro" id="IPR006935">
    <property type="entry name" value="Helicase/UvrB_N"/>
</dbReference>
<dbReference type="SMART" id="SM00487">
    <property type="entry name" value="DEXDc"/>
    <property type="match status" value="1"/>
</dbReference>
<evidence type="ECO:0000313" key="3">
    <source>
        <dbReference type="Proteomes" id="UP000611796"/>
    </source>
</evidence>
<dbReference type="PANTHER" id="PTHR47396:SF1">
    <property type="entry name" value="ATP-DEPENDENT HELICASE IRC3-RELATED"/>
    <property type="match status" value="1"/>
</dbReference>
<dbReference type="InterPro" id="IPR014001">
    <property type="entry name" value="Helicase_ATP-bd"/>
</dbReference>
<organism evidence="2 3">
    <name type="scientific">Paeniclostridium hominis</name>
    <dbReference type="NCBI Taxonomy" id="2764329"/>
    <lineage>
        <taxon>Bacteria</taxon>
        <taxon>Bacillati</taxon>
        <taxon>Bacillota</taxon>
        <taxon>Clostridia</taxon>
        <taxon>Peptostreptococcales</taxon>
        <taxon>Peptostreptococcaceae</taxon>
        <taxon>Paeniclostridium</taxon>
    </lineage>
</organism>
<protein>
    <submittedName>
        <fullName evidence="2">DEAD/DEAH box helicase family protein</fullName>
    </submittedName>
</protein>
<dbReference type="RefSeq" id="WP_187005061.1">
    <property type="nucleotide sequence ID" value="NZ_JACRWD010000001.1"/>
</dbReference>
<keyword evidence="2" id="KW-0378">Hydrolase</keyword>
<dbReference type="Gene3D" id="3.40.50.300">
    <property type="entry name" value="P-loop containing nucleotide triphosphate hydrolases"/>
    <property type="match status" value="2"/>
</dbReference>
<dbReference type="SMART" id="SM00490">
    <property type="entry name" value="HELICc"/>
    <property type="match status" value="1"/>
</dbReference>
<feature type="domain" description="Helicase ATP-binding" evidence="1">
    <location>
        <begin position="349"/>
        <end position="504"/>
    </location>
</feature>
<name>A0ABR7K0P4_9FIRM</name>
<dbReference type="Pfam" id="PF04313">
    <property type="entry name" value="HSDR_N"/>
    <property type="match status" value="1"/>
</dbReference>
<dbReference type="InterPro" id="IPR013670">
    <property type="entry name" value="EcoEI_R_C_dom"/>
</dbReference>
<dbReference type="CDD" id="cd18032">
    <property type="entry name" value="DEXHc_RE_I_III_res"/>
    <property type="match status" value="1"/>
</dbReference>
<dbReference type="InterPro" id="IPR007409">
    <property type="entry name" value="Restrct_endonuc_type1_HsdR_N"/>
</dbReference>
<dbReference type="EMBL" id="JACRWD010000001">
    <property type="protein sequence ID" value="MBC6002665.1"/>
    <property type="molecule type" value="Genomic_DNA"/>
</dbReference>
<dbReference type="InterPro" id="IPR050742">
    <property type="entry name" value="Helicase_Restrict-Modif_Enz"/>
</dbReference>
<gene>
    <name evidence="2" type="ORF">H8891_02535</name>
</gene>
<dbReference type="PROSITE" id="PS51192">
    <property type="entry name" value="HELICASE_ATP_BIND_1"/>
    <property type="match status" value="1"/>
</dbReference>
<dbReference type="PANTHER" id="PTHR47396">
    <property type="entry name" value="TYPE I RESTRICTION ENZYME ECOKI R PROTEIN"/>
    <property type="match status" value="1"/>
</dbReference>
<sequence length="1103" mass="128302">MSNFNFLEKWPNLKKLGEQAERYILTDPNATMLKTRMLGEQLMDLLLVVLKVEMDRFANQDDKIKKLRTLNINTSIPDWFNIVRLHGNKAMHEAMDDKQKAKEALIAMHKVSAWFYINVTKDKSILPLKFKMPTTKAKKVYKLEDYQQEIEKVQLVNEEEVIKVKEETKQTSIISNYTELKQVEDMLDLDEAETRKKLIDVLLEQAGWKVNGSSVVKEYKIENYKGIDGKVGFADYVLLDKKDNPIAVIEAKKTIVDPHVGKEQAKAYADGIEKMKGIRPIIYYTNGYETYMWDDKYSAPRQVWGFYTLEDLEYEMFKHKNRKSLSSVEIDTNISGRSYQIEGIKSVFEKFENGHRKALIVMATGCGKTRTVIGLTKGMIEANYAKRVLFLADRDELVNQAMKDKSSFKTFMPNTPQIRLTAKTSEDRESVLYFSTYQTMINYYHAFSVGFFDLIICDESHRSIYKVYRDILNYFDAYLVGLTATPVGFINRNTFKLFDCDDTDPTFSYGYEEAVTHKPPYLLKYKAKDATTEFLRKGIKWNNLSEKQKRELEEDGLDEEKVDFDKNALEEFVTNKDTNRKILKNLMDNGIKVKDDIGKSIIFAKNKNHATLLQKLFDEMYPQYNGNLACIIHSAVTNKDEVLKRFKEEDRPRIAISVDMLDTGIDVPEVVNLVFAKPIYSKVKFLQMIGRGTRLCPNLFGEGMDKKEFYIFDHWQNFEFFDEKPDGIIPVESKSSQQIRFEYRVKLLEILKNKSLEEEVKDLVKLIRDDINALPERSVEIRKNKKLIDSLKPYNVWENINKNLIDKLMKNIAPLMGWIDTDGQREAILFDNAMYKMQILKLNDDVNIISHVAKVIDNLSRLNTNMNQFNSTRDYIKQLLKIEKWNDLNYKEIEEIRVLLRDLMKYKSKNQKTFVELDIKDSELIIKDIDTSDDYAKVNVDAYVERVKAALEKEMNMNLVIQKIRKGKSITSKELDMIYDIFNSGKLEFSIDELAEKSKVSKEDLVGIIRKFVGVDEEELTAKFDEFINEHHSKISVKQMNMIKMIKDDILKNKGISFASLFEGKYTTLSKDGISGIFTGKLEDEVFDLIEPYKTEAEDNIYA</sequence>
<keyword evidence="2" id="KW-0067">ATP-binding</keyword>